<reference evidence="2" key="2">
    <citation type="submission" date="2025-09" db="UniProtKB">
        <authorList>
            <consortium name="Ensembl"/>
        </authorList>
    </citation>
    <scope>IDENTIFICATION</scope>
</reference>
<dbReference type="Ensembl" id="ENSMMST00000032798.1">
    <property type="protein sequence ID" value="ENSMMSP00000029777.1"/>
    <property type="gene ID" value="ENSMMSG00000022020.1"/>
</dbReference>
<gene>
    <name evidence="2" type="primary">CARS1</name>
</gene>
<accession>A0A8C6MHR2</accession>
<dbReference type="Proteomes" id="UP000694544">
    <property type="component" value="Unplaced"/>
</dbReference>
<proteinExistence type="predicted"/>
<reference evidence="2" key="1">
    <citation type="submission" date="2025-08" db="UniProtKB">
        <authorList>
            <consortium name="Ensembl"/>
        </authorList>
    </citation>
    <scope>IDENTIFICATION</scope>
</reference>
<evidence type="ECO:0000313" key="3">
    <source>
        <dbReference type="Proteomes" id="UP000694544"/>
    </source>
</evidence>
<evidence type="ECO:0000256" key="1">
    <source>
        <dbReference type="SAM" id="MobiDB-lite"/>
    </source>
</evidence>
<keyword evidence="3" id="KW-1185">Reference proteome</keyword>
<dbReference type="AlphaFoldDB" id="A0A8C6MHR2"/>
<organism evidence="2 3">
    <name type="scientific">Moschus moschiferus</name>
    <name type="common">Siberian musk deer</name>
    <name type="synonym">Moschus sibiricus</name>
    <dbReference type="NCBI Taxonomy" id="68415"/>
    <lineage>
        <taxon>Eukaryota</taxon>
        <taxon>Metazoa</taxon>
        <taxon>Chordata</taxon>
        <taxon>Craniata</taxon>
        <taxon>Vertebrata</taxon>
        <taxon>Euteleostomi</taxon>
        <taxon>Mammalia</taxon>
        <taxon>Eutheria</taxon>
        <taxon>Laurasiatheria</taxon>
        <taxon>Artiodactyla</taxon>
        <taxon>Ruminantia</taxon>
        <taxon>Pecora</taxon>
        <taxon>Moschidae</taxon>
        <taxon>Moschus</taxon>
    </lineage>
</organism>
<protein>
    <submittedName>
        <fullName evidence="2">Cysteinyl-tRNA synthetase 1</fullName>
    </submittedName>
</protein>
<evidence type="ECO:0000313" key="2">
    <source>
        <dbReference type="Ensembl" id="ENSMMSP00000029777.1"/>
    </source>
</evidence>
<dbReference type="GeneTree" id="ENSGT00390000006347"/>
<feature type="region of interest" description="Disordered" evidence="1">
    <location>
        <begin position="1"/>
        <end position="25"/>
    </location>
</feature>
<name>A0A8C6MHR2_MOSMO</name>
<sequence length="44" mass="4898">MAGSSTEHGRGRRAQPAWSPPAGSEPCQLRLYNSLTRRKWCLPS</sequence>